<keyword evidence="3" id="KW-1185">Reference proteome</keyword>
<feature type="region of interest" description="Disordered" evidence="1">
    <location>
        <begin position="46"/>
        <end position="101"/>
    </location>
</feature>
<dbReference type="OrthoDB" id="2799963at2759"/>
<reference evidence="2 3" key="1">
    <citation type="journal article" date="2016" name="Mol. Biol. Evol.">
        <title>Comparative Genomics of Early-Diverging Mushroom-Forming Fungi Provides Insights into the Origins of Lignocellulose Decay Capabilities.</title>
        <authorList>
            <person name="Nagy L.G."/>
            <person name="Riley R."/>
            <person name="Tritt A."/>
            <person name="Adam C."/>
            <person name="Daum C."/>
            <person name="Floudas D."/>
            <person name="Sun H."/>
            <person name="Yadav J.S."/>
            <person name="Pangilinan J."/>
            <person name="Larsson K.H."/>
            <person name="Matsuura K."/>
            <person name="Barry K."/>
            <person name="Labutti K."/>
            <person name="Kuo R."/>
            <person name="Ohm R.A."/>
            <person name="Bhattacharya S.S."/>
            <person name="Shirouzu T."/>
            <person name="Yoshinaga Y."/>
            <person name="Martin F.M."/>
            <person name="Grigoriev I.V."/>
            <person name="Hibbett D.S."/>
        </authorList>
    </citation>
    <scope>NUCLEOTIDE SEQUENCE [LARGE SCALE GENOMIC DNA]</scope>
    <source>
        <strain evidence="2 3">HHB14362 ss-1</strain>
    </source>
</reference>
<dbReference type="Proteomes" id="UP000076761">
    <property type="component" value="Unassembled WGS sequence"/>
</dbReference>
<gene>
    <name evidence="2" type="ORF">NEOLEDRAFT_1129672</name>
</gene>
<evidence type="ECO:0000256" key="1">
    <source>
        <dbReference type="SAM" id="MobiDB-lite"/>
    </source>
</evidence>
<evidence type="ECO:0000313" key="3">
    <source>
        <dbReference type="Proteomes" id="UP000076761"/>
    </source>
</evidence>
<name>A0A165UK58_9AGAM</name>
<feature type="compositionally biased region" description="Basic and acidic residues" evidence="1">
    <location>
        <begin position="50"/>
        <end position="60"/>
    </location>
</feature>
<dbReference type="EMBL" id="KV425558">
    <property type="protein sequence ID" value="KZT28294.1"/>
    <property type="molecule type" value="Genomic_DNA"/>
</dbReference>
<protein>
    <submittedName>
        <fullName evidence="2">Uncharacterized protein</fullName>
    </submittedName>
</protein>
<dbReference type="CDD" id="cd00303">
    <property type="entry name" value="retropepsin_like"/>
    <property type="match status" value="1"/>
</dbReference>
<feature type="region of interest" description="Disordered" evidence="1">
    <location>
        <begin position="1"/>
        <end position="29"/>
    </location>
</feature>
<dbReference type="InParanoid" id="A0A165UK58"/>
<sequence length="263" mass="28947">MARGRGRGRGGGRGLGRGAANTNGDVPNARFEFRTGIAIADDIDDILQSRTDRGSTDSEPRLGPTPGIPRARPRTQRRDDDEVSRSYYGPQITLMQPTGPPLEVEESIGGMIADDPSRDPRISAILPDVASFTISVHPLHLPNSRAMFSSASSTSVIDWRFVRLAGLLPKMVPIRDGVDRVDLRSLYGGGPMRVYGRVDVLFDAHGYEFEQPFWVTDIGFPVEMVLGVDWAVNSGLTTRLFPFSISKADARKTRTVEDVYRMI</sequence>
<evidence type="ECO:0000313" key="2">
    <source>
        <dbReference type="EMBL" id="KZT28294.1"/>
    </source>
</evidence>
<accession>A0A165UK58</accession>
<organism evidence="2 3">
    <name type="scientific">Neolentinus lepideus HHB14362 ss-1</name>
    <dbReference type="NCBI Taxonomy" id="1314782"/>
    <lineage>
        <taxon>Eukaryota</taxon>
        <taxon>Fungi</taxon>
        <taxon>Dikarya</taxon>
        <taxon>Basidiomycota</taxon>
        <taxon>Agaricomycotina</taxon>
        <taxon>Agaricomycetes</taxon>
        <taxon>Gloeophyllales</taxon>
        <taxon>Gloeophyllaceae</taxon>
        <taxon>Neolentinus</taxon>
    </lineage>
</organism>
<dbReference type="AlphaFoldDB" id="A0A165UK58"/>
<feature type="compositionally biased region" description="Basic residues" evidence="1">
    <location>
        <begin position="1"/>
        <end position="10"/>
    </location>
</feature>
<proteinExistence type="predicted"/>